<accession>A0ACA9R0V8</accession>
<feature type="non-terminal residue" evidence="1">
    <location>
        <position position="78"/>
    </location>
</feature>
<reference evidence="1" key="1">
    <citation type="submission" date="2021-06" db="EMBL/GenBank/DDBJ databases">
        <authorList>
            <person name="Kallberg Y."/>
            <person name="Tangrot J."/>
            <person name="Rosling A."/>
        </authorList>
    </citation>
    <scope>NUCLEOTIDE SEQUENCE</scope>
    <source>
        <strain evidence="1">CL356</strain>
    </source>
</reference>
<sequence>GGGLALQYASDGPERENLAGFIISAPLLHQTTTSEIVVVIGTIVSNFLPGLTISTSLEPSWMSHDSEFVEKCSEDPLM</sequence>
<organism evidence="1 2">
    <name type="scientific">Acaulospora colombiana</name>
    <dbReference type="NCBI Taxonomy" id="27376"/>
    <lineage>
        <taxon>Eukaryota</taxon>
        <taxon>Fungi</taxon>
        <taxon>Fungi incertae sedis</taxon>
        <taxon>Mucoromycota</taxon>
        <taxon>Glomeromycotina</taxon>
        <taxon>Glomeromycetes</taxon>
        <taxon>Diversisporales</taxon>
        <taxon>Acaulosporaceae</taxon>
        <taxon>Acaulospora</taxon>
    </lineage>
</organism>
<dbReference type="Proteomes" id="UP000789525">
    <property type="component" value="Unassembled WGS sequence"/>
</dbReference>
<comment type="caution">
    <text evidence="1">The sequence shown here is derived from an EMBL/GenBank/DDBJ whole genome shotgun (WGS) entry which is preliminary data.</text>
</comment>
<feature type="non-terminal residue" evidence="1">
    <location>
        <position position="1"/>
    </location>
</feature>
<evidence type="ECO:0000313" key="2">
    <source>
        <dbReference type="Proteomes" id="UP000789525"/>
    </source>
</evidence>
<dbReference type="EMBL" id="CAJVPT010065731">
    <property type="protein sequence ID" value="CAG8772306.1"/>
    <property type="molecule type" value="Genomic_DNA"/>
</dbReference>
<proteinExistence type="predicted"/>
<keyword evidence="2" id="KW-1185">Reference proteome</keyword>
<evidence type="ECO:0000313" key="1">
    <source>
        <dbReference type="EMBL" id="CAG8772306.1"/>
    </source>
</evidence>
<gene>
    <name evidence="1" type="ORF">ACOLOM_LOCUS13872</name>
</gene>
<protein>
    <submittedName>
        <fullName evidence="1">17301_t:CDS:1</fullName>
    </submittedName>
</protein>
<name>A0ACA9R0V8_9GLOM</name>